<keyword evidence="6" id="KW-0052">Apoplast</keyword>
<dbReference type="Proteomes" id="UP000583929">
    <property type="component" value="Unassembled WGS sequence"/>
</dbReference>
<dbReference type="Pfam" id="PF01255">
    <property type="entry name" value="Prenyltransf"/>
    <property type="match status" value="1"/>
</dbReference>
<dbReference type="Gene3D" id="2.40.480.10">
    <property type="entry name" value="Allene oxide cyclase-like"/>
    <property type="match status" value="1"/>
</dbReference>
<dbReference type="AlphaFoldDB" id="A0A7J6F251"/>
<name>A0A7J6F251_CANSA</name>
<dbReference type="GO" id="GO:0048046">
    <property type="term" value="C:apoplast"/>
    <property type="evidence" value="ECO:0007669"/>
    <property type="project" value="UniProtKB-SubCell"/>
</dbReference>
<dbReference type="Gene3D" id="3.40.1180.10">
    <property type="entry name" value="Decaprenyl diphosphate synthase-like"/>
    <property type="match status" value="1"/>
</dbReference>
<dbReference type="GO" id="GO:0009699">
    <property type="term" value="P:phenylpropanoid biosynthetic process"/>
    <property type="evidence" value="ECO:0007669"/>
    <property type="project" value="UniProtKB-ARBA"/>
</dbReference>
<dbReference type="EMBL" id="JAATIQ010000280">
    <property type="protein sequence ID" value="KAF4364716.1"/>
    <property type="molecule type" value="Genomic_DNA"/>
</dbReference>
<dbReference type="InterPro" id="IPR004265">
    <property type="entry name" value="Dirigent"/>
</dbReference>
<sequence>CYLYSVSIRPKNLKRIQETPSGGDCFFFSGEVSSQRPVQSGEPLTADDHFHIHGACSCCFILKEVANPWVYHEVTKTADHTMETISGKIGQLYGGLTKFVMKCLFRVISVGPVPEHIAFIMDGNRRYAKKQNERTIAGHKAGYSSLISMLGYCYELGVKYVTVYAFSIDNFKRSPEEVECLMDLMLEKMKGFLEHESIVHQYGIRVYFIGNLKLLNEPVRVAAEKVMKATAKNNKANLLVCVAYTSCDEIVHAIQESCQSKIYDIQTRNGSSDKKMNGFVVHGGLEEHEDKPKNHEAKPCNGLIEESEVCEKQMNLPTLKLVDIEKHMYMAVAPDPDIVIRSSGETRLSNFLLWQTANCPLYSPTALWPELGLWHLTLKMASPLPKYLLLLPLMLALFPIEITSTSHHHHHHHHSHIKSLHFALFQHETINKTGYIIVNGVAGPDTSQTTTPFGTLFAFQDPMTVTPSTSSKVLGIAEGTSITSGLDGLRSISIAKITLNLKNHRGSISVVGGTHNIKPSDHPVVGGTGDFTFVQGYVRSSPVNLKGITVTYKIEFHLYWPPYAIQLLQAA</sequence>
<dbReference type="PROSITE" id="PS01066">
    <property type="entry name" value="UPP_SYNTHASE"/>
    <property type="match status" value="1"/>
</dbReference>
<organism evidence="7 8">
    <name type="scientific">Cannabis sativa</name>
    <name type="common">Hemp</name>
    <name type="synonym">Marijuana</name>
    <dbReference type="NCBI Taxonomy" id="3483"/>
    <lineage>
        <taxon>Eukaryota</taxon>
        <taxon>Viridiplantae</taxon>
        <taxon>Streptophyta</taxon>
        <taxon>Embryophyta</taxon>
        <taxon>Tracheophyta</taxon>
        <taxon>Spermatophyta</taxon>
        <taxon>Magnoliopsida</taxon>
        <taxon>eudicotyledons</taxon>
        <taxon>Gunneridae</taxon>
        <taxon>Pentapetalae</taxon>
        <taxon>rosids</taxon>
        <taxon>fabids</taxon>
        <taxon>Rosales</taxon>
        <taxon>Cannabaceae</taxon>
        <taxon>Cannabis</taxon>
    </lineage>
</organism>
<comment type="similarity">
    <text evidence="1">Belongs to the UPP synthase family.</text>
</comment>
<dbReference type="CDD" id="cd00475">
    <property type="entry name" value="Cis_IPPS"/>
    <property type="match status" value="1"/>
</dbReference>
<reference evidence="7 8" key="1">
    <citation type="journal article" date="2020" name="bioRxiv">
        <title>Sequence and annotation of 42 cannabis genomes reveals extensive copy number variation in cannabinoid synthesis and pathogen resistance genes.</title>
        <authorList>
            <person name="Mckernan K.J."/>
            <person name="Helbert Y."/>
            <person name="Kane L.T."/>
            <person name="Ebling H."/>
            <person name="Zhang L."/>
            <person name="Liu B."/>
            <person name="Eaton Z."/>
            <person name="Mclaughlin S."/>
            <person name="Kingan S."/>
            <person name="Baybayan P."/>
            <person name="Concepcion G."/>
            <person name="Jordan M."/>
            <person name="Riva A."/>
            <person name="Barbazuk W."/>
            <person name="Harkins T."/>
        </authorList>
    </citation>
    <scope>NUCLEOTIDE SEQUENCE [LARGE SCALE GENOMIC DNA]</scope>
    <source>
        <strain evidence="8">cv. Jamaican Lion 4</strain>
        <tissue evidence="7">Leaf</tissue>
    </source>
</reference>
<comment type="subcellular location">
    <subcellularLocation>
        <location evidence="6">Secreted</location>
        <location evidence="6">Extracellular space</location>
        <location evidence="6">Apoplast</location>
    </subcellularLocation>
</comment>
<keyword evidence="8" id="KW-1185">Reference proteome</keyword>
<keyword evidence="4 6" id="KW-0964">Secreted</keyword>
<evidence type="ECO:0000313" key="7">
    <source>
        <dbReference type="EMBL" id="KAF4364716.1"/>
    </source>
</evidence>
<dbReference type="InterPro" id="IPR018520">
    <property type="entry name" value="UPP_synth-like_CS"/>
</dbReference>
<dbReference type="HAMAP" id="MF_01139">
    <property type="entry name" value="ISPT"/>
    <property type="match status" value="1"/>
</dbReference>
<evidence type="ECO:0000256" key="6">
    <source>
        <dbReference type="RuleBase" id="RU363099"/>
    </source>
</evidence>
<comment type="subunit">
    <text evidence="3 6">Homodimer.</text>
</comment>
<accession>A0A7J6F251</accession>
<comment type="function">
    <text evidence="6">Dirigent proteins impart stereoselectivity on the phenoxy radical-coupling reaction, yielding optically active lignans from two molecules of coniferyl alcohol in the biosynthesis of lignans, flavonolignans, and alkaloids and thus plays a central role in plant secondary metabolism.</text>
</comment>
<evidence type="ECO:0000256" key="4">
    <source>
        <dbReference type="ARBA" id="ARBA00022525"/>
    </source>
</evidence>
<evidence type="ECO:0000256" key="1">
    <source>
        <dbReference type="ARBA" id="ARBA00005432"/>
    </source>
</evidence>
<dbReference type="SUPFAM" id="SSF64005">
    <property type="entry name" value="Undecaprenyl diphosphate synthase"/>
    <property type="match status" value="1"/>
</dbReference>
<feature type="non-terminal residue" evidence="7">
    <location>
        <position position="571"/>
    </location>
</feature>
<comment type="similarity">
    <text evidence="2 6">Belongs to the plant dirigent protein family.</text>
</comment>
<dbReference type="GO" id="GO:0016094">
    <property type="term" value="P:polyprenol biosynthetic process"/>
    <property type="evidence" value="ECO:0007669"/>
    <property type="project" value="TreeGrafter"/>
</dbReference>
<dbReference type="GO" id="GO:0045547">
    <property type="term" value="F:ditrans,polycis-polyprenyl diphosphate synthase [(2E,6E)-farnesyl diphosphate specific] activity"/>
    <property type="evidence" value="ECO:0007669"/>
    <property type="project" value="TreeGrafter"/>
</dbReference>
<dbReference type="GO" id="GO:0005783">
    <property type="term" value="C:endoplasmic reticulum"/>
    <property type="evidence" value="ECO:0007669"/>
    <property type="project" value="TreeGrafter"/>
</dbReference>
<dbReference type="InterPro" id="IPR036424">
    <property type="entry name" value="UPP_synth-like_sf"/>
</dbReference>
<keyword evidence="5" id="KW-0808">Transferase</keyword>
<evidence type="ECO:0000256" key="2">
    <source>
        <dbReference type="ARBA" id="ARBA00010746"/>
    </source>
</evidence>
<dbReference type="PANTHER" id="PTHR10291:SF43">
    <property type="entry name" value="DEHYDRODOLICHYL DIPHOSPHATE SYNTHASE COMPLEX SUBUNIT DHDDS"/>
    <property type="match status" value="1"/>
</dbReference>
<dbReference type="Pfam" id="PF03018">
    <property type="entry name" value="Dirigent"/>
    <property type="match status" value="1"/>
</dbReference>
<evidence type="ECO:0000256" key="5">
    <source>
        <dbReference type="ARBA" id="ARBA00022679"/>
    </source>
</evidence>
<dbReference type="InterPro" id="IPR001441">
    <property type="entry name" value="UPP_synth-like"/>
</dbReference>
<dbReference type="NCBIfam" id="TIGR00055">
    <property type="entry name" value="uppS"/>
    <property type="match status" value="1"/>
</dbReference>
<protein>
    <recommendedName>
        <fullName evidence="6">Dirigent protein</fullName>
    </recommendedName>
</protein>
<comment type="caution">
    <text evidence="7">The sequence shown here is derived from an EMBL/GenBank/DDBJ whole genome shotgun (WGS) entry which is preliminary data.</text>
</comment>
<dbReference type="PANTHER" id="PTHR10291">
    <property type="entry name" value="DEHYDRODOLICHYL DIPHOSPHATE SYNTHASE FAMILY MEMBER"/>
    <property type="match status" value="1"/>
</dbReference>
<evidence type="ECO:0000313" key="8">
    <source>
        <dbReference type="Proteomes" id="UP000583929"/>
    </source>
</evidence>
<dbReference type="InterPro" id="IPR044859">
    <property type="entry name" value="Allene_oxi_cyc_Dirigent"/>
</dbReference>
<gene>
    <name evidence="7" type="ORF">G4B88_028639</name>
</gene>
<proteinExistence type="inferred from homology"/>
<evidence type="ECO:0000256" key="3">
    <source>
        <dbReference type="ARBA" id="ARBA00011738"/>
    </source>
</evidence>